<feature type="transmembrane region" description="Helical" evidence="1">
    <location>
        <begin position="77"/>
        <end position="97"/>
    </location>
</feature>
<keyword evidence="3" id="KW-1185">Reference proteome</keyword>
<organism evidence="2 3">
    <name type="scientific">Eupransor demetentiae</name>
    <dbReference type="NCBI Taxonomy" id="3109584"/>
    <lineage>
        <taxon>Bacteria</taxon>
        <taxon>Bacillati</taxon>
        <taxon>Bacillota</taxon>
        <taxon>Bacilli</taxon>
        <taxon>Lactobacillales</taxon>
        <taxon>Lactobacillaceae</taxon>
        <taxon>Eupransor</taxon>
    </lineage>
</organism>
<evidence type="ECO:0000313" key="3">
    <source>
        <dbReference type="Proteomes" id="UP001314241"/>
    </source>
</evidence>
<sequence>MKDTIMAIRPVNQKGQAGTLVVDTKAKKSYFTPEELPASKAHVWLLWCLIISGILVTPYWLFQGFLHLPRLIVHNTALWWLILFLTAGVPLLAWLFGQPKVNFDHAKLEPLTLDKWELRNSLRTWLFERAWVAFVLILLPPTTVMFLVFYIIKADALDALLITVHGSLFLRRLIPHALQRIRVSTKQIIDWR</sequence>
<evidence type="ECO:0000313" key="2">
    <source>
        <dbReference type="EMBL" id="CAK8054056.1"/>
    </source>
</evidence>
<reference evidence="2 3" key="1">
    <citation type="submission" date="2024-01" db="EMBL/GenBank/DDBJ databases">
        <authorList>
            <person name="Botero Cardona J."/>
        </authorList>
    </citation>
    <scope>NUCLEOTIDE SEQUENCE [LARGE SCALE GENOMIC DNA]</scope>
    <source>
        <strain evidence="2 3">LMG 33000</strain>
    </source>
</reference>
<dbReference type="Proteomes" id="UP001314241">
    <property type="component" value="Unassembled WGS sequence"/>
</dbReference>
<gene>
    <name evidence="2" type="ORF">R54876_GBNLAHCA_00616</name>
</gene>
<comment type="caution">
    <text evidence="2">The sequence shown here is derived from an EMBL/GenBank/DDBJ whole genome shotgun (WGS) entry which is preliminary data.</text>
</comment>
<evidence type="ECO:0000256" key="1">
    <source>
        <dbReference type="SAM" id="Phobius"/>
    </source>
</evidence>
<proteinExistence type="predicted"/>
<name>A0ABM9N4G0_9LACO</name>
<feature type="transmembrane region" description="Helical" evidence="1">
    <location>
        <begin position="130"/>
        <end position="151"/>
    </location>
</feature>
<accession>A0ABM9N4G0</accession>
<dbReference type="EMBL" id="CAWVOH010000001">
    <property type="protein sequence ID" value="CAK8054056.1"/>
    <property type="molecule type" value="Genomic_DNA"/>
</dbReference>
<keyword evidence="1" id="KW-1133">Transmembrane helix</keyword>
<protein>
    <submittedName>
        <fullName evidence="2">Uncharacterized protein</fullName>
    </submittedName>
</protein>
<dbReference type="RefSeq" id="WP_349641599.1">
    <property type="nucleotide sequence ID" value="NZ_CAWVOH010000001.1"/>
</dbReference>
<feature type="transmembrane region" description="Helical" evidence="1">
    <location>
        <begin position="43"/>
        <end position="62"/>
    </location>
</feature>
<keyword evidence="1" id="KW-0812">Transmembrane</keyword>
<keyword evidence="1" id="KW-0472">Membrane</keyword>